<proteinExistence type="predicted"/>
<feature type="compositionally biased region" description="Basic residues" evidence="1">
    <location>
        <begin position="111"/>
        <end position="121"/>
    </location>
</feature>
<evidence type="ECO:0000313" key="3">
    <source>
        <dbReference type="Proteomes" id="UP000765509"/>
    </source>
</evidence>
<name>A0A9Q3QBR6_9BASI</name>
<feature type="region of interest" description="Disordered" evidence="1">
    <location>
        <begin position="68"/>
        <end position="133"/>
    </location>
</feature>
<dbReference type="Proteomes" id="UP000765509">
    <property type="component" value="Unassembled WGS sequence"/>
</dbReference>
<organism evidence="2 3">
    <name type="scientific">Austropuccinia psidii MF-1</name>
    <dbReference type="NCBI Taxonomy" id="1389203"/>
    <lineage>
        <taxon>Eukaryota</taxon>
        <taxon>Fungi</taxon>
        <taxon>Dikarya</taxon>
        <taxon>Basidiomycota</taxon>
        <taxon>Pucciniomycotina</taxon>
        <taxon>Pucciniomycetes</taxon>
        <taxon>Pucciniales</taxon>
        <taxon>Sphaerophragmiaceae</taxon>
        <taxon>Austropuccinia</taxon>
    </lineage>
</organism>
<evidence type="ECO:0000256" key="1">
    <source>
        <dbReference type="SAM" id="MobiDB-lite"/>
    </source>
</evidence>
<dbReference type="AlphaFoldDB" id="A0A9Q3QBR6"/>
<protein>
    <submittedName>
        <fullName evidence="2">Uncharacterized protein</fullName>
    </submittedName>
</protein>
<gene>
    <name evidence="2" type="ORF">O181_129717</name>
</gene>
<accession>A0A9Q3QBR6</accession>
<dbReference type="EMBL" id="AVOT02136552">
    <property type="protein sequence ID" value="MBW0590002.1"/>
    <property type="molecule type" value="Genomic_DNA"/>
</dbReference>
<sequence>MAAKQQEWELMPSLWIGTISSYLQVKKFMGPEKTEELLRGWTLMSFKGQVQQIKAWLKCQNMFSEDQKKKFAQGNDKSPVEAPQASTSKILPQQVPKGYKQPPQSIQKGNQKAKGKAKSKWNKPYPQKYRIPKREKTAMENVFNMARTLMEFRNKEEERLNQ</sequence>
<comment type="caution">
    <text evidence="2">The sequence shown here is derived from an EMBL/GenBank/DDBJ whole genome shotgun (WGS) entry which is preliminary data.</text>
</comment>
<reference evidence="2" key="1">
    <citation type="submission" date="2021-03" db="EMBL/GenBank/DDBJ databases">
        <title>Draft genome sequence of rust myrtle Austropuccinia psidii MF-1, a brazilian biotype.</title>
        <authorList>
            <person name="Quecine M.C."/>
            <person name="Pachon D.M.R."/>
            <person name="Bonatelli M.L."/>
            <person name="Correr F.H."/>
            <person name="Franceschini L.M."/>
            <person name="Leite T.F."/>
            <person name="Margarido G.R.A."/>
            <person name="Almeida C.A."/>
            <person name="Ferrarezi J.A."/>
            <person name="Labate C.A."/>
        </authorList>
    </citation>
    <scope>NUCLEOTIDE SEQUENCE</scope>
    <source>
        <strain evidence="2">MF-1</strain>
    </source>
</reference>
<evidence type="ECO:0000313" key="2">
    <source>
        <dbReference type="EMBL" id="MBW0590002.1"/>
    </source>
</evidence>
<keyword evidence="3" id="KW-1185">Reference proteome</keyword>